<dbReference type="OrthoDB" id="1577640at2759"/>
<dbReference type="AlphaFoldDB" id="G2QV21"/>
<dbReference type="SUPFAM" id="SSF53448">
    <property type="entry name" value="Nucleotide-diphospho-sugar transferases"/>
    <property type="match status" value="1"/>
</dbReference>
<dbReference type="InterPro" id="IPR029044">
    <property type="entry name" value="Nucleotide-diphossugar_trans"/>
</dbReference>
<keyword evidence="3" id="KW-1185">Reference proteome</keyword>
<dbReference type="RefSeq" id="XP_003650955.1">
    <property type="nucleotide sequence ID" value="XM_003650907.1"/>
</dbReference>
<dbReference type="Gene3D" id="3.90.550.20">
    <property type="match status" value="1"/>
</dbReference>
<dbReference type="GO" id="GO:0000009">
    <property type="term" value="F:alpha-1,6-mannosyltransferase activity"/>
    <property type="evidence" value="ECO:0007669"/>
    <property type="project" value="InterPro"/>
</dbReference>
<dbReference type="GO" id="GO:0006487">
    <property type="term" value="P:protein N-linked glycosylation"/>
    <property type="evidence" value="ECO:0007669"/>
    <property type="project" value="TreeGrafter"/>
</dbReference>
<dbReference type="InterPro" id="IPR039367">
    <property type="entry name" value="Och1-like"/>
</dbReference>
<dbReference type="GO" id="GO:0000136">
    <property type="term" value="C:mannan polymerase complex"/>
    <property type="evidence" value="ECO:0007669"/>
    <property type="project" value="TreeGrafter"/>
</dbReference>
<evidence type="ECO:0000313" key="3">
    <source>
        <dbReference type="Proteomes" id="UP000008181"/>
    </source>
</evidence>
<evidence type="ECO:0000256" key="1">
    <source>
        <dbReference type="ARBA" id="ARBA00009003"/>
    </source>
</evidence>
<dbReference type="STRING" id="578455.G2QV21"/>
<keyword evidence="2" id="KW-0808">Transferase</keyword>
<sequence>MRRPTFRGLSLRSPAFFAAAGLFLIVSWTLFASVHFREPSTLGDKEFERRFPLAWRHIQTFHGKQGAWYIPPEWIGDDEDPPSNILDAVRLASRVAMADPAKQIRFSNVPLLVHQTWIRAKLDTLNLDVVSYVEQWLAYATSSQHGPMAYFLWDNDGLAALFREYEPDFYNQSLSLFSPVEQTDIFRILVCKLFGGIYGDMDTVPLQPPSTWIRPSDIAQWTDDQTGKTYGYPLPSKAHPDADPQQDRPVNLVLGLEADTDPASDSYWRMGYEYPVQLTQWALASAPKHPVLSRFMDDLTAQVRAVKEKVQRQSPANYPAALRAQMSRLDPLTLTGPAAITLSTMSWLKDELDFRWEAVTGLTDGGRAKLVSDVLVLPITAFSPGRGKYGNMGSKPIGDPDARLAHSAQGSWRRFDLKVELGKFCRTVFGLCRDWSKVPG</sequence>
<comment type="similarity">
    <text evidence="1">Belongs to the glycosyltransferase 32 family.</text>
</comment>
<dbReference type="Proteomes" id="UP000008181">
    <property type="component" value="Chromosome 1"/>
</dbReference>
<organism evidence="2 3">
    <name type="scientific">Thermothielavioides terrestris (strain ATCC 38088 / NRRL 8126)</name>
    <name type="common">Thielavia terrestris</name>
    <dbReference type="NCBI Taxonomy" id="578455"/>
    <lineage>
        <taxon>Eukaryota</taxon>
        <taxon>Fungi</taxon>
        <taxon>Dikarya</taxon>
        <taxon>Ascomycota</taxon>
        <taxon>Pezizomycotina</taxon>
        <taxon>Sordariomycetes</taxon>
        <taxon>Sordariomycetidae</taxon>
        <taxon>Sordariales</taxon>
        <taxon>Chaetomiaceae</taxon>
        <taxon>Thermothielavioides</taxon>
        <taxon>Thermothielavioides terrestris</taxon>
    </lineage>
</organism>
<gene>
    <name evidence="2" type="ORF">THITE_2110908</name>
</gene>
<evidence type="ECO:0000313" key="2">
    <source>
        <dbReference type="EMBL" id="AEO64619.1"/>
    </source>
</evidence>
<dbReference type="GeneID" id="11523457"/>
<reference evidence="2 3" key="1">
    <citation type="journal article" date="2011" name="Nat. Biotechnol.">
        <title>Comparative genomic analysis of the thermophilic biomass-degrading fungi Myceliophthora thermophila and Thielavia terrestris.</title>
        <authorList>
            <person name="Berka R.M."/>
            <person name="Grigoriev I.V."/>
            <person name="Otillar R."/>
            <person name="Salamov A."/>
            <person name="Grimwood J."/>
            <person name="Reid I."/>
            <person name="Ishmael N."/>
            <person name="John T."/>
            <person name="Darmond C."/>
            <person name="Moisan M.-C."/>
            <person name="Henrissat B."/>
            <person name="Coutinho P.M."/>
            <person name="Lombard V."/>
            <person name="Natvig D.O."/>
            <person name="Lindquist E."/>
            <person name="Schmutz J."/>
            <person name="Lucas S."/>
            <person name="Harris P."/>
            <person name="Powlowski J."/>
            <person name="Bellemare A."/>
            <person name="Taylor D."/>
            <person name="Butler G."/>
            <person name="de Vries R.P."/>
            <person name="Allijn I.E."/>
            <person name="van den Brink J."/>
            <person name="Ushinsky S."/>
            <person name="Storms R."/>
            <person name="Powell A.J."/>
            <person name="Paulsen I.T."/>
            <person name="Elbourne L.D.H."/>
            <person name="Baker S.E."/>
            <person name="Magnuson J."/>
            <person name="LaBoissiere S."/>
            <person name="Clutterbuck A.J."/>
            <person name="Martinez D."/>
            <person name="Wogulis M."/>
            <person name="de Leon A.L."/>
            <person name="Rey M.W."/>
            <person name="Tsang A."/>
        </authorList>
    </citation>
    <scope>NUCLEOTIDE SEQUENCE [LARGE SCALE GENOMIC DNA]</scope>
    <source>
        <strain evidence="3">ATCC 38088 / NRRL 8126</strain>
    </source>
</reference>
<dbReference type="InterPro" id="IPR007577">
    <property type="entry name" value="GlycoTrfase_DXD_sugar-bd_CS"/>
</dbReference>
<protein>
    <submittedName>
        <fullName evidence="2">Glycosyltransferase family 32 protein</fullName>
    </submittedName>
</protein>
<dbReference type="Pfam" id="PF04488">
    <property type="entry name" value="Gly_transf_sug"/>
    <property type="match status" value="1"/>
</dbReference>
<dbReference type="HOGENOM" id="CLU_022381_1_0_1"/>
<dbReference type="KEGG" id="ttt:THITE_2110908"/>
<accession>G2QV21</accession>
<name>G2QV21_THETT</name>
<dbReference type="eggNOG" id="ENOG502RYRQ">
    <property type="taxonomic scope" value="Eukaryota"/>
</dbReference>
<proteinExistence type="inferred from homology"/>
<dbReference type="EMBL" id="CP003009">
    <property type="protein sequence ID" value="AEO64619.1"/>
    <property type="molecule type" value="Genomic_DNA"/>
</dbReference>
<dbReference type="PANTHER" id="PTHR31834">
    <property type="entry name" value="INITIATION-SPECIFIC ALPHA-1,6-MANNOSYLTRANSFERASE"/>
    <property type="match status" value="1"/>
</dbReference>
<dbReference type="PANTHER" id="PTHR31834:SF10">
    <property type="entry name" value="TRANSFERASE, PUTATIVE (AFU_ORTHOLOGUE AFUA_8G02040)-RELATED"/>
    <property type="match status" value="1"/>
</dbReference>